<organism evidence="2">
    <name type="scientific">Heterosigma akashiwo</name>
    <name type="common">Chromophytic alga</name>
    <name type="synonym">Heterosigma carterae</name>
    <dbReference type="NCBI Taxonomy" id="2829"/>
    <lineage>
        <taxon>Eukaryota</taxon>
        <taxon>Sar</taxon>
        <taxon>Stramenopiles</taxon>
        <taxon>Ochrophyta</taxon>
        <taxon>Raphidophyceae</taxon>
        <taxon>Chattonellales</taxon>
        <taxon>Chattonellaceae</taxon>
        <taxon>Heterosigma</taxon>
    </lineage>
</organism>
<sequence length="127" mass="14722">MKIKRNQTNAMHTFHQASKQEVCDLGLIASQIASLRVRDAMKKMKIAESKEQRWYKIKPPHQQTHKDNLTGQQRAKVRAAQYLKRSKATENPTAAPKWYHDHAIKAENLSKRRSTKLSKDQKKNTTS</sequence>
<feature type="region of interest" description="Disordered" evidence="1">
    <location>
        <begin position="84"/>
        <end position="127"/>
    </location>
</feature>
<accession>A0A7S3YJN8</accession>
<feature type="compositionally biased region" description="Basic and acidic residues" evidence="1">
    <location>
        <begin position="117"/>
        <end position="127"/>
    </location>
</feature>
<evidence type="ECO:0000256" key="1">
    <source>
        <dbReference type="SAM" id="MobiDB-lite"/>
    </source>
</evidence>
<gene>
    <name evidence="2" type="ORF">HAKA00212_LOCUS26268</name>
</gene>
<dbReference type="AlphaFoldDB" id="A0A7S3YJN8"/>
<evidence type="ECO:0000313" key="2">
    <source>
        <dbReference type="EMBL" id="CAE0653728.1"/>
    </source>
</evidence>
<dbReference type="EMBL" id="HBIU01060757">
    <property type="protein sequence ID" value="CAE0653728.1"/>
    <property type="molecule type" value="Transcribed_RNA"/>
</dbReference>
<name>A0A7S3YJN8_HETAK</name>
<feature type="compositionally biased region" description="Basic and acidic residues" evidence="1">
    <location>
        <begin position="98"/>
        <end position="110"/>
    </location>
</feature>
<proteinExistence type="predicted"/>
<reference evidence="2" key="1">
    <citation type="submission" date="2021-01" db="EMBL/GenBank/DDBJ databases">
        <authorList>
            <person name="Corre E."/>
            <person name="Pelletier E."/>
            <person name="Niang G."/>
            <person name="Scheremetjew M."/>
            <person name="Finn R."/>
            <person name="Kale V."/>
            <person name="Holt S."/>
            <person name="Cochrane G."/>
            <person name="Meng A."/>
            <person name="Brown T."/>
            <person name="Cohen L."/>
        </authorList>
    </citation>
    <scope>NUCLEOTIDE SEQUENCE</scope>
    <source>
        <strain evidence="2">CCMP3107</strain>
    </source>
</reference>
<protein>
    <submittedName>
        <fullName evidence="2">Uncharacterized protein</fullName>
    </submittedName>
</protein>